<keyword evidence="1" id="KW-0732">Signal</keyword>
<dbReference type="EMBL" id="GBXI01012027">
    <property type="protein sequence ID" value="JAD02265.1"/>
    <property type="molecule type" value="Transcribed_RNA"/>
</dbReference>
<accession>A0A0A1WUS6</accession>
<reference evidence="2" key="2">
    <citation type="journal article" date="2015" name="Gigascience">
        <title>Reconstructing a comprehensive transcriptome assembly of a white-pupal translocated strain of the pest fruit fly Bactrocera cucurbitae.</title>
        <authorList>
            <person name="Sim S.B."/>
            <person name="Calla B."/>
            <person name="Hall B."/>
            <person name="DeRego T."/>
            <person name="Geib S.M."/>
        </authorList>
    </citation>
    <scope>NUCLEOTIDE SEQUENCE</scope>
</reference>
<feature type="signal peptide" evidence="1">
    <location>
        <begin position="1"/>
        <end position="21"/>
    </location>
</feature>
<dbReference type="Gene3D" id="2.10.25.10">
    <property type="entry name" value="Laminin"/>
    <property type="match status" value="2"/>
</dbReference>
<organism evidence="2">
    <name type="scientific">Zeugodacus cucurbitae</name>
    <name type="common">Melon fruit fly</name>
    <name type="synonym">Bactrocera cucurbitae</name>
    <dbReference type="NCBI Taxonomy" id="28588"/>
    <lineage>
        <taxon>Eukaryota</taxon>
        <taxon>Metazoa</taxon>
        <taxon>Ecdysozoa</taxon>
        <taxon>Arthropoda</taxon>
        <taxon>Hexapoda</taxon>
        <taxon>Insecta</taxon>
        <taxon>Pterygota</taxon>
        <taxon>Neoptera</taxon>
        <taxon>Endopterygota</taxon>
        <taxon>Diptera</taxon>
        <taxon>Brachycera</taxon>
        <taxon>Muscomorpha</taxon>
        <taxon>Tephritoidea</taxon>
        <taxon>Tephritidae</taxon>
        <taxon>Zeugodacus</taxon>
        <taxon>Zeugodacus</taxon>
    </lineage>
</organism>
<evidence type="ECO:0000313" key="2">
    <source>
        <dbReference type="EMBL" id="JAD02265.1"/>
    </source>
</evidence>
<gene>
    <name evidence="2" type="primary">wif1</name>
    <name evidence="2" type="ORF">g.15245</name>
</gene>
<proteinExistence type="predicted"/>
<feature type="chain" id="PRO_5001982889" evidence="1">
    <location>
        <begin position="22"/>
        <end position="261"/>
    </location>
</feature>
<reference evidence="2" key="1">
    <citation type="submission" date="2014-11" db="EMBL/GenBank/DDBJ databases">
        <authorList>
            <person name="Geib S."/>
        </authorList>
    </citation>
    <scope>NUCLEOTIDE SEQUENCE</scope>
</reference>
<protein>
    <submittedName>
        <fullName evidence="2">Wnt inhibitory factor 1</fullName>
    </submittedName>
</protein>
<sequence>MLLQNLLALSLLITVIDLSSCQYCTKSTNKGKEKYCCPGYTLQNNTCEPVCWPNCPAYSRCTNVNECTCDAGYDSSTDDPKTIVCQPQCTAGCRPHSTCTQPETCTCDSGYTEGWNGTCTPTSMTTIAATVISSTTESIERFNDTVEVEVLTEASTGDENGALLQPNDLYKCADACSCWKVHPTEECLEICESRETRCLEPQFSRCIEPSKRIEYKVSGVSKIYTCYMDSSADSMKTGDGARRLRTMVGLLFTAVMSVVFV</sequence>
<dbReference type="AlphaFoldDB" id="A0A0A1WUS6"/>
<evidence type="ECO:0000256" key="1">
    <source>
        <dbReference type="SAM" id="SignalP"/>
    </source>
</evidence>
<name>A0A0A1WUS6_ZEUCU</name>